<accession>A0A6C0B7H7</accession>
<dbReference type="AlphaFoldDB" id="A0A6C0B7H7"/>
<evidence type="ECO:0000313" key="2">
    <source>
        <dbReference type="EMBL" id="QHS87814.1"/>
    </source>
</evidence>
<keyword evidence="1" id="KW-1133">Transmembrane helix</keyword>
<protein>
    <recommendedName>
        <fullName evidence="3">Methyltransferase FkbM domain-containing protein</fullName>
    </recommendedName>
</protein>
<evidence type="ECO:0000256" key="1">
    <source>
        <dbReference type="SAM" id="Phobius"/>
    </source>
</evidence>
<name>A0A6C0B7H7_9ZZZZ</name>
<dbReference type="EMBL" id="MN739088">
    <property type="protein sequence ID" value="QHS87814.1"/>
    <property type="molecule type" value="Genomic_DNA"/>
</dbReference>
<keyword evidence="1" id="KW-0472">Membrane</keyword>
<organism evidence="2">
    <name type="scientific">viral metagenome</name>
    <dbReference type="NCBI Taxonomy" id="1070528"/>
    <lineage>
        <taxon>unclassified sequences</taxon>
        <taxon>metagenomes</taxon>
        <taxon>organismal metagenomes</taxon>
    </lineage>
</organism>
<feature type="transmembrane region" description="Helical" evidence="1">
    <location>
        <begin position="7"/>
        <end position="28"/>
    </location>
</feature>
<reference evidence="2" key="1">
    <citation type="journal article" date="2020" name="Nature">
        <title>Giant virus diversity and host interactions through global metagenomics.</title>
        <authorList>
            <person name="Schulz F."/>
            <person name="Roux S."/>
            <person name="Paez-Espino D."/>
            <person name="Jungbluth S."/>
            <person name="Walsh D.A."/>
            <person name="Denef V.J."/>
            <person name="McMahon K.D."/>
            <person name="Konstantinidis K.T."/>
            <person name="Eloe-Fadrosh E.A."/>
            <person name="Kyrpides N.C."/>
            <person name="Woyke T."/>
        </authorList>
    </citation>
    <scope>NUCLEOTIDE SEQUENCE</scope>
    <source>
        <strain evidence="2">GVMAG-M-3300010158-13</strain>
    </source>
</reference>
<proteinExistence type="predicted"/>
<evidence type="ECO:0008006" key="3">
    <source>
        <dbReference type="Google" id="ProtNLM"/>
    </source>
</evidence>
<keyword evidence="1" id="KW-0812">Transmembrane</keyword>
<sequence>MKFNRRTLVFFLIVVILILSALYLFTYVNEGFETIDLVNYENKVFSQNGEDGITIKLIELIYDDPKNKYFVEFGVEGGTECNTRILREKYNWKGLLMDGSYENDSINLKKAFITKENIIELFKTHNVPQHINLLCTDIDYNDFYCLKEILANYTCDILICEYNASHPPDEDKIVIYDKDGMWDSTNYFGFSLLSLDKLAKKYNYSIVYCNNTGSNCFLIRDEIITNRNLQFKNIGNIEKLYKPPTYGKGPNNGHTADEQNRKFIGFDEAMLV</sequence>